<reference evidence="4" key="1">
    <citation type="journal article" date="2020" name="Stud. Mycol.">
        <title>101 Dothideomycetes genomes: a test case for predicting lifestyles and emergence of pathogens.</title>
        <authorList>
            <person name="Haridas S."/>
            <person name="Albert R."/>
            <person name="Binder M."/>
            <person name="Bloem J."/>
            <person name="Labutti K."/>
            <person name="Salamov A."/>
            <person name="Andreopoulos B."/>
            <person name="Baker S."/>
            <person name="Barry K."/>
            <person name="Bills G."/>
            <person name="Bluhm B."/>
            <person name="Cannon C."/>
            <person name="Castanera R."/>
            <person name="Culley D."/>
            <person name="Daum C."/>
            <person name="Ezra D."/>
            <person name="Gonzalez J."/>
            <person name="Henrissat B."/>
            <person name="Kuo A."/>
            <person name="Liang C."/>
            <person name="Lipzen A."/>
            <person name="Lutzoni F."/>
            <person name="Magnuson J."/>
            <person name="Mondo S."/>
            <person name="Nolan M."/>
            <person name="Ohm R."/>
            <person name="Pangilinan J."/>
            <person name="Park H.-J."/>
            <person name="Ramirez L."/>
            <person name="Alfaro M."/>
            <person name="Sun H."/>
            <person name="Tritt A."/>
            <person name="Yoshinaga Y."/>
            <person name="Zwiers L.-H."/>
            <person name="Turgeon B."/>
            <person name="Goodwin S."/>
            <person name="Spatafora J."/>
            <person name="Crous P."/>
            <person name="Grigoriev I."/>
        </authorList>
    </citation>
    <scope>NUCLEOTIDE SEQUENCE</scope>
    <source>
        <strain evidence="4">CBS 109.77</strain>
    </source>
</reference>
<accession>A0A6A6WYN8</accession>
<feature type="non-terminal residue" evidence="4">
    <location>
        <position position="223"/>
    </location>
</feature>
<dbReference type="InterPro" id="IPR021884">
    <property type="entry name" value="Ice-bd_prot"/>
</dbReference>
<evidence type="ECO:0000256" key="3">
    <source>
        <dbReference type="SAM" id="SignalP"/>
    </source>
</evidence>
<feature type="signal peptide" evidence="3">
    <location>
        <begin position="1"/>
        <end position="24"/>
    </location>
</feature>
<dbReference type="Pfam" id="PF11999">
    <property type="entry name" value="Ice_binding"/>
    <property type="match status" value="1"/>
</dbReference>
<gene>
    <name evidence="4" type="ORF">K505DRAFT_254164</name>
</gene>
<feature type="chain" id="PRO_5025557328" description="Antifreeze protein" evidence="3">
    <location>
        <begin position="25"/>
        <end position="223"/>
    </location>
</feature>
<dbReference type="AlphaFoldDB" id="A0A6A6WYN8"/>
<protein>
    <recommendedName>
        <fullName evidence="6">Antifreeze protein</fullName>
    </recommendedName>
</protein>
<sequence length="223" mass="22065">MPSLLPRILANLAVTSSLFVPAFAQVNLGTAGNFGIVASTSITNTGNTVVSSQLGLSPNTASSITGFPPGLSGTVHAGDAVASTARDDARTAYNAAAALASNFAITADLGGQTLVAGTYTASSSAGITGQLTLDAKNNPNALFVFQIGSTLTTATASSIVLLNGAQACNVYWQVGSSATLGATSVFVGSILASTSITLDNGVTVTGGLYALNGDVTLINDKIS</sequence>
<evidence type="ECO:0000313" key="4">
    <source>
        <dbReference type="EMBL" id="KAF2789041.1"/>
    </source>
</evidence>
<keyword evidence="5" id="KW-1185">Reference proteome</keyword>
<evidence type="ECO:0000313" key="5">
    <source>
        <dbReference type="Proteomes" id="UP000799757"/>
    </source>
</evidence>
<dbReference type="EMBL" id="MU002167">
    <property type="protein sequence ID" value="KAF2789041.1"/>
    <property type="molecule type" value="Genomic_DNA"/>
</dbReference>
<evidence type="ECO:0000256" key="1">
    <source>
        <dbReference type="ARBA" id="ARBA00005445"/>
    </source>
</evidence>
<dbReference type="OrthoDB" id="10264374at2759"/>
<evidence type="ECO:0008006" key="6">
    <source>
        <dbReference type="Google" id="ProtNLM"/>
    </source>
</evidence>
<dbReference type="Proteomes" id="UP000799757">
    <property type="component" value="Unassembled WGS sequence"/>
</dbReference>
<keyword evidence="2 3" id="KW-0732">Signal</keyword>
<evidence type="ECO:0000256" key="2">
    <source>
        <dbReference type="ARBA" id="ARBA00022729"/>
    </source>
</evidence>
<comment type="similarity">
    <text evidence="1">Belongs to the ice-binding protein family.</text>
</comment>
<proteinExistence type="inferred from homology"/>
<organism evidence="4 5">
    <name type="scientific">Melanomma pulvis-pyrius CBS 109.77</name>
    <dbReference type="NCBI Taxonomy" id="1314802"/>
    <lineage>
        <taxon>Eukaryota</taxon>
        <taxon>Fungi</taxon>
        <taxon>Dikarya</taxon>
        <taxon>Ascomycota</taxon>
        <taxon>Pezizomycotina</taxon>
        <taxon>Dothideomycetes</taxon>
        <taxon>Pleosporomycetidae</taxon>
        <taxon>Pleosporales</taxon>
        <taxon>Melanommataceae</taxon>
        <taxon>Melanomma</taxon>
    </lineage>
</organism>
<name>A0A6A6WYN8_9PLEO</name>